<dbReference type="CDD" id="cd04301">
    <property type="entry name" value="NAT_SF"/>
    <property type="match status" value="1"/>
</dbReference>
<sequence>MLSIFIKTFDELTTGELYDMLQLRSEVFVVEQDCVYQDIDGKDRKALHLIGKKQGKVVAYTRLFPGGGYFDEASIGRVVVKEEERKYGYGHDIIKASIAAIGDHFKEYRIKISAQKYLIRFYEKHGFVQVGEEYLEDGIPHIGMIRDALNVV</sequence>
<dbReference type="RefSeq" id="WP_187965035.1">
    <property type="nucleotide sequence ID" value="NZ_JACVDC010000016.1"/>
</dbReference>
<dbReference type="GO" id="GO:0016747">
    <property type="term" value="F:acyltransferase activity, transferring groups other than amino-acyl groups"/>
    <property type="evidence" value="ECO:0007669"/>
    <property type="project" value="InterPro"/>
</dbReference>
<dbReference type="Proteomes" id="UP000653730">
    <property type="component" value="Unassembled WGS sequence"/>
</dbReference>
<dbReference type="InterPro" id="IPR000182">
    <property type="entry name" value="GNAT_dom"/>
</dbReference>
<comment type="caution">
    <text evidence="2">The sequence shown here is derived from an EMBL/GenBank/DDBJ whole genome shotgun (WGS) entry which is preliminary data.</text>
</comment>
<evidence type="ECO:0000313" key="2">
    <source>
        <dbReference type="EMBL" id="MBC9795884.1"/>
    </source>
</evidence>
<dbReference type="SUPFAM" id="SSF55729">
    <property type="entry name" value="Acyl-CoA N-acyltransferases (Nat)"/>
    <property type="match status" value="1"/>
</dbReference>
<gene>
    <name evidence="2" type="ORF">IBL28_07900</name>
</gene>
<evidence type="ECO:0000259" key="1">
    <source>
        <dbReference type="PROSITE" id="PS51186"/>
    </source>
</evidence>
<accession>A0A926JRC0</accession>
<dbReference type="PROSITE" id="PS51186">
    <property type="entry name" value="GNAT"/>
    <property type="match status" value="1"/>
</dbReference>
<dbReference type="EMBL" id="JACVDC010000016">
    <property type="protein sequence ID" value="MBC9795884.1"/>
    <property type="molecule type" value="Genomic_DNA"/>
</dbReference>
<dbReference type="InterPro" id="IPR016181">
    <property type="entry name" value="Acyl_CoA_acyltransferase"/>
</dbReference>
<dbReference type="AlphaFoldDB" id="A0A926JRC0"/>
<feature type="domain" description="N-acetyltransferase" evidence="1">
    <location>
        <begin position="7"/>
        <end position="152"/>
    </location>
</feature>
<reference evidence="2 3" key="1">
    <citation type="submission" date="2020-09" db="EMBL/GenBank/DDBJ databases">
        <title>Sinomicrobium weinanense sp. nov., a halophilic bacteria isolated from saline-alkali soil.</title>
        <authorList>
            <person name="Wu P."/>
            <person name="Ren H."/>
            <person name="Mei Y."/>
            <person name="Liang Y."/>
            <person name="Chen Z."/>
        </authorList>
    </citation>
    <scope>NUCLEOTIDE SEQUENCE [LARGE SCALE GENOMIC DNA]</scope>
    <source>
        <strain evidence="2 3">FJxs</strain>
    </source>
</reference>
<evidence type="ECO:0000313" key="3">
    <source>
        <dbReference type="Proteomes" id="UP000653730"/>
    </source>
</evidence>
<dbReference type="Pfam" id="PF13673">
    <property type="entry name" value="Acetyltransf_10"/>
    <property type="match status" value="1"/>
</dbReference>
<protein>
    <submittedName>
        <fullName evidence="2">GNAT family N-acetyltransferase</fullName>
    </submittedName>
</protein>
<proteinExistence type="predicted"/>
<name>A0A926JRC0_9FLAO</name>
<dbReference type="Gene3D" id="3.40.630.30">
    <property type="match status" value="1"/>
</dbReference>
<keyword evidence="3" id="KW-1185">Reference proteome</keyword>
<organism evidence="2 3">
    <name type="scientific">Sinomicrobium weinanense</name>
    <dbReference type="NCBI Taxonomy" id="2842200"/>
    <lineage>
        <taxon>Bacteria</taxon>
        <taxon>Pseudomonadati</taxon>
        <taxon>Bacteroidota</taxon>
        <taxon>Flavobacteriia</taxon>
        <taxon>Flavobacteriales</taxon>
        <taxon>Flavobacteriaceae</taxon>
        <taxon>Sinomicrobium</taxon>
    </lineage>
</organism>